<reference evidence="10" key="2">
    <citation type="submission" date="2025-08" db="UniProtKB">
        <authorList>
            <consortium name="Ensembl"/>
        </authorList>
    </citation>
    <scope>IDENTIFICATION</scope>
</reference>
<dbReference type="PROSITE" id="PS50234">
    <property type="entry name" value="VWFA"/>
    <property type="match status" value="3"/>
</dbReference>
<keyword evidence="4 8" id="KW-0732">Signal</keyword>
<dbReference type="GO" id="GO:0007155">
    <property type="term" value="P:cell adhesion"/>
    <property type="evidence" value="ECO:0007669"/>
    <property type="project" value="UniProtKB-KW"/>
</dbReference>
<dbReference type="GO" id="GO:0005615">
    <property type="term" value="C:extracellular space"/>
    <property type="evidence" value="ECO:0007669"/>
    <property type="project" value="TreeGrafter"/>
</dbReference>
<proteinExistence type="predicted"/>
<evidence type="ECO:0000313" key="10">
    <source>
        <dbReference type="Ensembl" id="ENSSFOP00015011148.2"/>
    </source>
</evidence>
<sequence>MLCSFLTALTALAADSQQCETLLKELWRNSTWMRAMTELLWCSTAGNVVFLLDGSDGTRSGFPAMRDFVQRIVEKLNVDEGNDRVAVVQYSREPEAQFYLITHSRKDEVRDAIRNLRHKGGRPLNTGAALQFVRDNVFTASSGSRRVEGVPQILIVLSGGRSNDNVDTPASALRDLGVLTFGIGTRNSDARELQKISYEPSYAQSVSEFSDLPSIEQQLVSSVDVVVTRVSPEPPTRSQCSAKTLISVFILWGSAVCCVRLLAVIWHRRSFPFPSAFKKLLLTILKTCSEHLAVCNGSKLMIPVFSCEFFAVDRGIPRRDVVFLLDGSDGTSSGFAAMRDFAQRIVEKLSVDEGKDRVAVVQYSREPEAQFYLNTHSRKDEALDDIRTLRHKGGRPLNTGAALQFVRDNVFTASSGSRRLEGVPQILVLLNGGRSNDNVDTPASALKGLGILTIGIGTRNSDTRELQKISHDPNYALSVPEFSDLPNIQQQLVSSMIERGAPKKDVVFLLDGSDGTRSGFPAMRDFVQRIVEKLNVDEGNDRVAVVQYSREPEAQFYLITHSRKDEVRDAIRTLRHKGGRPLNTGAALQFVRDNVFTASSGSRRVEGVPQILIVLSGGRSNDNVDTPASALRDLGVLTFGIGTRNSDARELQKISYEPSYAQSVSEFSDLPSIEQQLNFNLTVCHSDEPLHVCERSQCSAKTLISVFILWGSAVCCVRLLAVIWHRRSFPFPSAFKKLLLTILKTWHVHPVGSTFKCV</sequence>
<accession>A0A8C9RFU3</accession>
<dbReference type="SUPFAM" id="SSF53300">
    <property type="entry name" value="vWA-like"/>
    <property type="match status" value="3"/>
</dbReference>
<feature type="domain" description="VWFA" evidence="9">
    <location>
        <begin position="320"/>
        <end position="492"/>
    </location>
</feature>
<dbReference type="AlphaFoldDB" id="A0A8C9RFU3"/>
<feature type="domain" description="VWFA" evidence="9">
    <location>
        <begin position="47"/>
        <end position="223"/>
    </location>
</feature>
<dbReference type="Pfam" id="PF00092">
    <property type="entry name" value="VWA"/>
    <property type="match status" value="3"/>
</dbReference>
<reference evidence="10 11" key="1">
    <citation type="submission" date="2019-04" db="EMBL/GenBank/DDBJ databases">
        <authorList>
            <consortium name="Wellcome Sanger Institute Data Sharing"/>
        </authorList>
    </citation>
    <scope>NUCLEOTIDE SEQUENCE [LARGE SCALE GENOMIC DNA]</scope>
</reference>
<dbReference type="PRINTS" id="PR00453">
    <property type="entry name" value="VWFADOMAIN"/>
</dbReference>
<dbReference type="FunFam" id="3.40.50.410:FF:000003">
    <property type="entry name" value="Collagen type VI alpha 3 chain"/>
    <property type="match status" value="3"/>
</dbReference>
<evidence type="ECO:0000256" key="2">
    <source>
        <dbReference type="ARBA" id="ARBA00022525"/>
    </source>
</evidence>
<dbReference type="PANTHER" id="PTHR24020:SF13">
    <property type="entry name" value="COLLAGEN ALPHA-3(VI) CHAIN"/>
    <property type="match status" value="1"/>
</dbReference>
<dbReference type="SMART" id="SM00327">
    <property type="entry name" value="VWA"/>
    <property type="match status" value="3"/>
</dbReference>
<organism evidence="10 11">
    <name type="scientific">Scleropages formosus</name>
    <name type="common">Asian bonytongue</name>
    <name type="synonym">Osteoglossum formosum</name>
    <dbReference type="NCBI Taxonomy" id="113540"/>
    <lineage>
        <taxon>Eukaryota</taxon>
        <taxon>Metazoa</taxon>
        <taxon>Chordata</taxon>
        <taxon>Craniata</taxon>
        <taxon>Vertebrata</taxon>
        <taxon>Euteleostomi</taxon>
        <taxon>Actinopterygii</taxon>
        <taxon>Neopterygii</taxon>
        <taxon>Teleostei</taxon>
        <taxon>Osteoglossocephala</taxon>
        <taxon>Osteoglossomorpha</taxon>
        <taxon>Osteoglossiformes</taxon>
        <taxon>Osteoglossidae</taxon>
        <taxon>Scleropages</taxon>
    </lineage>
</organism>
<dbReference type="Gene3D" id="3.40.50.410">
    <property type="entry name" value="von Willebrand factor, type A domain"/>
    <property type="match status" value="3"/>
</dbReference>
<dbReference type="InterPro" id="IPR050525">
    <property type="entry name" value="ECM_Assembly_Org"/>
</dbReference>
<dbReference type="InterPro" id="IPR036465">
    <property type="entry name" value="vWFA_dom_sf"/>
</dbReference>
<name>A0A8C9RFU3_SCLFO</name>
<keyword evidence="3" id="KW-0272">Extracellular matrix</keyword>
<dbReference type="PANTHER" id="PTHR24020">
    <property type="entry name" value="COLLAGEN ALPHA"/>
    <property type="match status" value="1"/>
</dbReference>
<feature type="chain" id="PRO_5034773726" description="VWFA domain-containing protein" evidence="8">
    <location>
        <begin position="17"/>
        <end position="758"/>
    </location>
</feature>
<evidence type="ECO:0000256" key="4">
    <source>
        <dbReference type="ARBA" id="ARBA00022729"/>
    </source>
</evidence>
<protein>
    <recommendedName>
        <fullName evidence="9">VWFA domain-containing protein</fullName>
    </recommendedName>
</protein>
<keyword evidence="5" id="KW-0677">Repeat</keyword>
<dbReference type="GeneTree" id="ENSGT00940000156462"/>
<keyword evidence="6" id="KW-0130">Cell adhesion</keyword>
<dbReference type="InterPro" id="IPR002035">
    <property type="entry name" value="VWF_A"/>
</dbReference>
<reference evidence="10" key="3">
    <citation type="submission" date="2025-09" db="UniProtKB">
        <authorList>
            <consortium name="Ensembl"/>
        </authorList>
    </citation>
    <scope>IDENTIFICATION</scope>
</reference>
<evidence type="ECO:0000256" key="3">
    <source>
        <dbReference type="ARBA" id="ARBA00022530"/>
    </source>
</evidence>
<evidence type="ECO:0000256" key="8">
    <source>
        <dbReference type="SAM" id="SignalP"/>
    </source>
</evidence>
<evidence type="ECO:0000256" key="5">
    <source>
        <dbReference type="ARBA" id="ARBA00022737"/>
    </source>
</evidence>
<feature type="signal peptide" evidence="8">
    <location>
        <begin position="1"/>
        <end position="16"/>
    </location>
</feature>
<evidence type="ECO:0000256" key="7">
    <source>
        <dbReference type="ARBA" id="ARBA00023119"/>
    </source>
</evidence>
<comment type="subcellular location">
    <subcellularLocation>
        <location evidence="1">Secreted</location>
        <location evidence="1">Extracellular space</location>
        <location evidence="1">Extracellular matrix</location>
    </subcellularLocation>
</comment>
<keyword evidence="11" id="KW-1185">Reference proteome</keyword>
<keyword evidence="7" id="KW-0176">Collagen</keyword>
<evidence type="ECO:0000259" key="9">
    <source>
        <dbReference type="PROSITE" id="PS50234"/>
    </source>
</evidence>
<evidence type="ECO:0000256" key="6">
    <source>
        <dbReference type="ARBA" id="ARBA00022889"/>
    </source>
</evidence>
<evidence type="ECO:0000256" key="1">
    <source>
        <dbReference type="ARBA" id="ARBA00004498"/>
    </source>
</evidence>
<feature type="domain" description="VWFA" evidence="9">
    <location>
        <begin position="505"/>
        <end position="677"/>
    </location>
</feature>
<dbReference type="Proteomes" id="UP000694397">
    <property type="component" value="Chromosome 24"/>
</dbReference>
<dbReference type="GO" id="GO:0005581">
    <property type="term" value="C:collagen trimer"/>
    <property type="evidence" value="ECO:0007669"/>
    <property type="project" value="UniProtKB-KW"/>
</dbReference>
<keyword evidence="2" id="KW-0964">Secreted</keyword>
<dbReference type="Ensembl" id="ENSSFOT00015011297.2">
    <property type="protein sequence ID" value="ENSSFOP00015011148.2"/>
    <property type="gene ID" value="ENSSFOG00015007172.2"/>
</dbReference>
<evidence type="ECO:0000313" key="11">
    <source>
        <dbReference type="Proteomes" id="UP000694397"/>
    </source>
</evidence>